<feature type="binding site" evidence="7">
    <location>
        <position position="114"/>
    </location>
    <ligand>
        <name>Zn(2+)</name>
        <dbReference type="ChEBI" id="CHEBI:29105"/>
        <note>catalytic</note>
    </ligand>
</feature>
<feature type="binding site" evidence="7">
    <location>
        <position position="118"/>
    </location>
    <ligand>
        <name>Zn(2+)</name>
        <dbReference type="ChEBI" id="CHEBI:29105"/>
        <note>catalytic</note>
    </ligand>
</feature>
<keyword evidence="9" id="KW-1185">Reference proteome</keyword>
<dbReference type="Pfam" id="PF02130">
    <property type="entry name" value="YbeY"/>
    <property type="match status" value="1"/>
</dbReference>
<evidence type="ECO:0000313" key="9">
    <source>
        <dbReference type="Proteomes" id="UP001597375"/>
    </source>
</evidence>
<dbReference type="Proteomes" id="UP001597375">
    <property type="component" value="Unassembled WGS sequence"/>
</dbReference>
<evidence type="ECO:0000256" key="6">
    <source>
        <dbReference type="ARBA" id="ARBA00022833"/>
    </source>
</evidence>
<keyword evidence="7" id="KW-0690">Ribosome biogenesis</keyword>
<dbReference type="InterPro" id="IPR002036">
    <property type="entry name" value="YbeY"/>
</dbReference>
<dbReference type="Gene3D" id="3.40.390.30">
    <property type="entry name" value="Metalloproteases ('zincins'), catalytic domain"/>
    <property type="match status" value="1"/>
</dbReference>
<feature type="binding site" evidence="7">
    <location>
        <position position="124"/>
    </location>
    <ligand>
        <name>Zn(2+)</name>
        <dbReference type="ChEBI" id="CHEBI:29105"/>
        <note>catalytic</note>
    </ligand>
</feature>
<accession>A0ABW5D5S3</accession>
<dbReference type="EC" id="3.1.-.-" evidence="7"/>
<keyword evidence="6 7" id="KW-0862">Zinc</keyword>
<dbReference type="RefSeq" id="WP_386818658.1">
    <property type="nucleotide sequence ID" value="NZ_JBHUIT010000002.1"/>
</dbReference>
<proteinExistence type="inferred from homology"/>
<evidence type="ECO:0000256" key="4">
    <source>
        <dbReference type="ARBA" id="ARBA00022759"/>
    </source>
</evidence>
<evidence type="ECO:0000256" key="5">
    <source>
        <dbReference type="ARBA" id="ARBA00022801"/>
    </source>
</evidence>
<dbReference type="EMBL" id="JBHUIT010000002">
    <property type="protein sequence ID" value="MFD2255900.1"/>
    <property type="molecule type" value="Genomic_DNA"/>
</dbReference>
<keyword evidence="4 7" id="KW-0255">Endonuclease</keyword>
<sequence length="154" mass="16880">MSLEIIIGNHQSAVEVPLSWLTALEDIGDEAAGLALEVAALEDSPLAHLATLEVALVDDETSARVHMDFMEIPGATDVITFHHGEIVIGTEVAQRQAKEYGEPYGREILRYFIHGLLHLAGHEDADPGERKTMEAAQEKIVAHFWTKCLSSKLV</sequence>
<keyword evidence="7" id="KW-0963">Cytoplasm</keyword>
<dbReference type="InterPro" id="IPR023091">
    <property type="entry name" value="MetalPrtase_cat_dom_sf_prd"/>
</dbReference>
<keyword evidence="5 7" id="KW-0378">Hydrolase</keyword>
<keyword evidence="2 7" id="KW-0540">Nuclease</keyword>
<keyword evidence="7" id="KW-0698">rRNA processing</keyword>
<dbReference type="PANTHER" id="PTHR46986">
    <property type="entry name" value="ENDORIBONUCLEASE YBEY, CHLOROPLASTIC"/>
    <property type="match status" value="1"/>
</dbReference>
<organism evidence="8 9">
    <name type="scientific">Luteolibacter algae</name>
    <dbReference type="NCBI Taxonomy" id="454151"/>
    <lineage>
        <taxon>Bacteria</taxon>
        <taxon>Pseudomonadati</taxon>
        <taxon>Verrucomicrobiota</taxon>
        <taxon>Verrucomicrobiia</taxon>
        <taxon>Verrucomicrobiales</taxon>
        <taxon>Verrucomicrobiaceae</taxon>
        <taxon>Luteolibacter</taxon>
    </lineage>
</organism>
<gene>
    <name evidence="7 8" type="primary">ybeY</name>
    <name evidence="8" type="ORF">ACFSSA_04350</name>
</gene>
<comment type="function">
    <text evidence="7">Single strand-specific metallo-endoribonuclease involved in late-stage 70S ribosome quality control and in maturation of the 3' terminus of the 16S rRNA.</text>
</comment>
<evidence type="ECO:0000313" key="8">
    <source>
        <dbReference type="EMBL" id="MFD2255900.1"/>
    </source>
</evidence>
<comment type="similarity">
    <text evidence="1 7">Belongs to the endoribonuclease YbeY family.</text>
</comment>
<comment type="cofactor">
    <cofactor evidence="7">
        <name>Zn(2+)</name>
        <dbReference type="ChEBI" id="CHEBI:29105"/>
    </cofactor>
    <text evidence="7">Binds 1 zinc ion.</text>
</comment>
<keyword evidence="3 7" id="KW-0479">Metal-binding</keyword>
<evidence type="ECO:0000256" key="1">
    <source>
        <dbReference type="ARBA" id="ARBA00010875"/>
    </source>
</evidence>
<dbReference type="HAMAP" id="MF_00009">
    <property type="entry name" value="Endoribonucl_YbeY"/>
    <property type="match status" value="1"/>
</dbReference>
<dbReference type="NCBIfam" id="TIGR00043">
    <property type="entry name" value="rRNA maturation RNase YbeY"/>
    <property type="match status" value="1"/>
</dbReference>
<evidence type="ECO:0000256" key="3">
    <source>
        <dbReference type="ARBA" id="ARBA00022723"/>
    </source>
</evidence>
<dbReference type="InterPro" id="IPR020549">
    <property type="entry name" value="YbeY_CS"/>
</dbReference>
<evidence type="ECO:0000256" key="7">
    <source>
        <dbReference type="HAMAP-Rule" id="MF_00009"/>
    </source>
</evidence>
<comment type="subcellular location">
    <subcellularLocation>
        <location evidence="7">Cytoplasm</location>
    </subcellularLocation>
</comment>
<dbReference type="SUPFAM" id="SSF55486">
    <property type="entry name" value="Metalloproteases ('zincins'), catalytic domain"/>
    <property type="match status" value="1"/>
</dbReference>
<evidence type="ECO:0000256" key="2">
    <source>
        <dbReference type="ARBA" id="ARBA00022722"/>
    </source>
</evidence>
<reference evidence="9" key="1">
    <citation type="journal article" date="2019" name="Int. J. Syst. Evol. Microbiol.">
        <title>The Global Catalogue of Microorganisms (GCM) 10K type strain sequencing project: providing services to taxonomists for standard genome sequencing and annotation.</title>
        <authorList>
            <consortium name="The Broad Institute Genomics Platform"/>
            <consortium name="The Broad Institute Genome Sequencing Center for Infectious Disease"/>
            <person name="Wu L."/>
            <person name="Ma J."/>
        </authorList>
    </citation>
    <scope>NUCLEOTIDE SEQUENCE [LARGE SCALE GENOMIC DNA]</scope>
    <source>
        <strain evidence="9">CGMCC 4.7106</strain>
    </source>
</reference>
<dbReference type="PROSITE" id="PS01306">
    <property type="entry name" value="UPF0054"/>
    <property type="match status" value="1"/>
</dbReference>
<dbReference type="PANTHER" id="PTHR46986:SF1">
    <property type="entry name" value="ENDORIBONUCLEASE YBEY, CHLOROPLASTIC"/>
    <property type="match status" value="1"/>
</dbReference>
<name>A0ABW5D5S3_9BACT</name>
<protein>
    <recommendedName>
        <fullName evidence="7">Endoribonuclease YbeY</fullName>
        <ecNumber evidence="7">3.1.-.-</ecNumber>
    </recommendedName>
</protein>
<comment type="caution">
    <text evidence="8">The sequence shown here is derived from an EMBL/GenBank/DDBJ whole genome shotgun (WGS) entry which is preliminary data.</text>
</comment>